<dbReference type="PROSITE" id="PS51892">
    <property type="entry name" value="SUBTILASE"/>
    <property type="match status" value="1"/>
</dbReference>
<dbReference type="SUPFAM" id="SSF52743">
    <property type="entry name" value="Subtilisin-like"/>
    <property type="match status" value="1"/>
</dbReference>
<evidence type="ECO:0000256" key="5">
    <source>
        <dbReference type="PROSITE-ProRule" id="PRU01240"/>
    </source>
</evidence>
<dbReference type="InterPro" id="IPR000209">
    <property type="entry name" value="Peptidase_S8/S53_dom"/>
</dbReference>
<feature type="active site" description="Charge relay system" evidence="5">
    <location>
        <position position="370"/>
    </location>
</feature>
<evidence type="ECO:0000256" key="2">
    <source>
        <dbReference type="ARBA" id="ARBA00022670"/>
    </source>
</evidence>
<name>A0ABY7TU76_9SPHN</name>
<evidence type="ECO:0000313" key="7">
    <source>
        <dbReference type="EMBL" id="WCT76182.1"/>
    </source>
</evidence>
<evidence type="ECO:0000259" key="6">
    <source>
        <dbReference type="Pfam" id="PF00082"/>
    </source>
</evidence>
<gene>
    <name evidence="7" type="ORF">PQ457_09480</name>
</gene>
<keyword evidence="3 5" id="KW-0378">Hydrolase</keyword>
<feature type="active site" description="Charge relay system" evidence="5">
    <location>
        <position position="189"/>
    </location>
</feature>
<reference evidence="7 8" key="1">
    <citation type="submission" date="2023-02" db="EMBL/GenBank/DDBJ databases">
        <title>Genome sequence of Novosphingobium humi KACC 19094.</title>
        <authorList>
            <person name="Kim S."/>
            <person name="Heo J."/>
            <person name="Kwon S.-W."/>
        </authorList>
    </citation>
    <scope>NUCLEOTIDE SEQUENCE [LARGE SCALE GENOMIC DNA]</scope>
    <source>
        <strain evidence="7 8">KACC 19094</strain>
    </source>
</reference>
<evidence type="ECO:0000256" key="4">
    <source>
        <dbReference type="ARBA" id="ARBA00022825"/>
    </source>
</evidence>
<dbReference type="RefSeq" id="WP_273616633.1">
    <property type="nucleotide sequence ID" value="NZ_CP117417.1"/>
</dbReference>
<dbReference type="Proteomes" id="UP001218231">
    <property type="component" value="Chromosome"/>
</dbReference>
<proteinExistence type="inferred from homology"/>
<dbReference type="Gene3D" id="3.40.50.200">
    <property type="entry name" value="Peptidase S8/S53 domain"/>
    <property type="match status" value="1"/>
</dbReference>
<keyword evidence="4 5" id="KW-0720">Serine protease</keyword>
<dbReference type="InterPro" id="IPR023828">
    <property type="entry name" value="Peptidase_S8_Ser-AS"/>
</dbReference>
<dbReference type="EMBL" id="CP117417">
    <property type="protein sequence ID" value="WCT76182.1"/>
    <property type="molecule type" value="Genomic_DNA"/>
</dbReference>
<dbReference type="InterPro" id="IPR036852">
    <property type="entry name" value="Peptidase_S8/S53_dom_sf"/>
</dbReference>
<protein>
    <submittedName>
        <fullName evidence="7">S8 family serine peptidase</fullName>
    </submittedName>
</protein>
<evidence type="ECO:0000256" key="1">
    <source>
        <dbReference type="ARBA" id="ARBA00011073"/>
    </source>
</evidence>
<sequence>MAFAPQCAAAQGHGGMGMGMGMGMHPFPNLPDVAHGPPADLGLLRGGEAAAQAIANEARSQRLSNGRIEEARKIAKARPDVFETDRNGALAVRAEILAYNIPASRLEAIRKAGFTILRENRLDGLDLAMLVLTKSDENTPRAIRRLRQIAPEGTFDWNHVFFPSGRRSATPLSPPPVQSVGAQAAGIIDTGVGRAIAGLRQVEVLEKPFAGPSPTPADHGTSVAALLLQASRDAQGRMPLKKLYVADVYGASPTGGSAELLVRGLNWMAREQVPVVNVSMVGPPNAMVEAAIRIMVGRGYLIVAPVGNDGPQARPLFPASYPGVVAVSAVDMQDRLLPEASHVPRVDFVAKGIASAPDAAGRIDTVRGTSFAAPIVSGRLSAVLPRPDPVLAHRAVAALAAAARHPHGRAAGYGHGIIDAP</sequence>
<dbReference type="InterPro" id="IPR050131">
    <property type="entry name" value="Peptidase_S8_subtilisin-like"/>
</dbReference>
<dbReference type="PROSITE" id="PS00138">
    <property type="entry name" value="SUBTILASE_SER"/>
    <property type="match status" value="1"/>
</dbReference>
<keyword evidence="8" id="KW-1185">Reference proteome</keyword>
<dbReference type="PANTHER" id="PTHR43806">
    <property type="entry name" value="PEPTIDASE S8"/>
    <property type="match status" value="1"/>
</dbReference>
<dbReference type="CDD" id="cd05561">
    <property type="entry name" value="Peptidases_S8_4"/>
    <property type="match status" value="1"/>
</dbReference>
<feature type="domain" description="Peptidase S8/S53" evidence="6">
    <location>
        <begin position="217"/>
        <end position="415"/>
    </location>
</feature>
<organism evidence="7 8">
    <name type="scientific">Novosphingobium humi</name>
    <dbReference type="NCBI Taxonomy" id="2282397"/>
    <lineage>
        <taxon>Bacteria</taxon>
        <taxon>Pseudomonadati</taxon>
        <taxon>Pseudomonadota</taxon>
        <taxon>Alphaproteobacteria</taxon>
        <taxon>Sphingomonadales</taxon>
        <taxon>Sphingomonadaceae</taxon>
        <taxon>Novosphingobium</taxon>
    </lineage>
</organism>
<evidence type="ECO:0000313" key="8">
    <source>
        <dbReference type="Proteomes" id="UP001218231"/>
    </source>
</evidence>
<keyword evidence="2 5" id="KW-0645">Protease</keyword>
<dbReference type="PANTHER" id="PTHR43806:SF11">
    <property type="entry name" value="CEREVISIN-RELATED"/>
    <property type="match status" value="1"/>
</dbReference>
<feature type="active site" description="Charge relay system" evidence="5">
    <location>
        <position position="219"/>
    </location>
</feature>
<evidence type="ECO:0000256" key="3">
    <source>
        <dbReference type="ARBA" id="ARBA00022801"/>
    </source>
</evidence>
<dbReference type="Pfam" id="PF00082">
    <property type="entry name" value="Peptidase_S8"/>
    <property type="match status" value="1"/>
</dbReference>
<accession>A0ABY7TU76</accession>
<comment type="similarity">
    <text evidence="1 5">Belongs to the peptidase S8 family.</text>
</comment>